<evidence type="ECO:0000256" key="12">
    <source>
        <dbReference type="ARBA" id="ARBA00023306"/>
    </source>
</evidence>
<dbReference type="CDD" id="cd04475">
    <property type="entry name" value="RPA1_DBD_B"/>
    <property type="match status" value="1"/>
</dbReference>
<comment type="subcellular location">
    <subcellularLocation>
        <location evidence="1 15">Nucleus</location>
    </subcellularLocation>
</comment>
<evidence type="ECO:0000313" key="22">
    <source>
        <dbReference type="Proteomes" id="UP000719412"/>
    </source>
</evidence>
<dbReference type="InterPro" id="IPR004365">
    <property type="entry name" value="NA-bd_OB_tRNA"/>
</dbReference>
<dbReference type="GO" id="GO:0003677">
    <property type="term" value="F:DNA binding"/>
    <property type="evidence" value="ECO:0007669"/>
    <property type="project" value="UniProtKB-KW"/>
</dbReference>
<evidence type="ECO:0000259" key="20">
    <source>
        <dbReference type="Pfam" id="PF16900"/>
    </source>
</evidence>
<evidence type="ECO:0000256" key="8">
    <source>
        <dbReference type="ARBA" id="ARBA00022776"/>
    </source>
</evidence>
<dbReference type="Pfam" id="PF16900">
    <property type="entry name" value="REPA_OB_2"/>
    <property type="match status" value="1"/>
</dbReference>
<feature type="domain" description="OB" evidence="17">
    <location>
        <begin position="157"/>
        <end position="239"/>
    </location>
</feature>
<dbReference type="GO" id="GO:0005737">
    <property type="term" value="C:cytoplasm"/>
    <property type="evidence" value="ECO:0007669"/>
    <property type="project" value="TreeGrafter"/>
</dbReference>
<dbReference type="Proteomes" id="UP000719412">
    <property type="component" value="Unassembled WGS sequence"/>
</dbReference>
<keyword evidence="9 15" id="KW-0862">Zinc</keyword>
<keyword evidence="10 15" id="KW-0238">DNA-binding</keyword>
<evidence type="ECO:0000256" key="3">
    <source>
        <dbReference type="ARBA" id="ARBA00010963"/>
    </source>
</evidence>
<feature type="compositionally biased region" description="Polar residues" evidence="16">
    <location>
        <begin position="789"/>
        <end position="808"/>
    </location>
</feature>
<comment type="function">
    <text evidence="13 15">As part of the heterotrimeric replication protein A complex (RPA/RP-A), binds and stabilizes single-stranded DNA intermediates, that form during DNA replication or upon DNA stress. It prevents their reannealing and in parallel, recruits and activates different proteins and complexes involved in DNA metabolism. Thereby, it plays an essential role both in DNA replication and the cellular response to DNA damage.</text>
</comment>
<dbReference type="FunFam" id="2.40.50.140:FF:000041">
    <property type="entry name" value="Replication protein A subunit"/>
    <property type="match status" value="1"/>
</dbReference>
<dbReference type="GO" id="GO:0019901">
    <property type="term" value="F:protein kinase binding"/>
    <property type="evidence" value="ECO:0007669"/>
    <property type="project" value="TreeGrafter"/>
</dbReference>
<dbReference type="SUPFAM" id="SSF50249">
    <property type="entry name" value="Nucleic acid-binding proteins"/>
    <property type="match status" value="4"/>
</dbReference>
<name>A0A8J6GYV1_TENMO</name>
<feature type="region of interest" description="Disordered" evidence="16">
    <location>
        <begin position="786"/>
        <end position="808"/>
    </location>
</feature>
<evidence type="ECO:0000259" key="17">
    <source>
        <dbReference type="Pfam" id="PF01336"/>
    </source>
</evidence>
<feature type="region of interest" description="Disordered" evidence="16">
    <location>
        <begin position="913"/>
        <end position="937"/>
    </location>
</feature>
<dbReference type="GO" id="GO:0060236">
    <property type="term" value="P:regulation of mitotic spindle organization"/>
    <property type="evidence" value="ECO:0007669"/>
    <property type="project" value="TreeGrafter"/>
</dbReference>
<dbReference type="CDD" id="cd04474">
    <property type="entry name" value="RPA1_DBD_A"/>
    <property type="match status" value="1"/>
</dbReference>
<comment type="subunit">
    <text evidence="14 15">Component of the heterotrimeric canonical replication protein A complex (RPA).</text>
</comment>
<dbReference type="GO" id="GO:0006281">
    <property type="term" value="P:DNA repair"/>
    <property type="evidence" value="ECO:0007669"/>
    <property type="project" value="InterPro"/>
</dbReference>
<dbReference type="InterPro" id="IPR004591">
    <property type="entry name" value="Rfa1"/>
</dbReference>
<evidence type="ECO:0000256" key="5">
    <source>
        <dbReference type="ARBA" id="ARBA00022705"/>
    </source>
</evidence>
<dbReference type="InterPro" id="IPR023252">
    <property type="entry name" value="Aurora_borealis_protein"/>
</dbReference>
<sequence length="1325" mass="148853">MNGGNVSEPIMQILRSKKINSNVTDKERFRIVLSDGKNTVNVAMVSVPSNDHVLIDALQMFSIIQLERYVSSVFKTKEKKDSQILLILELKLIAKGDLVGYTVGEPTPLTDFEIAGSQSSEISVTPIKTKKKERSNQISRAKVISPISSLSPFHNRWVIKARVTNKTTVRTWSNSKGEGNFFTVDLVDGSGEIRCTAFRELVEQFFDCLEVDKVYYISKCQLRASNRQFVSLRSEFEMTFTNESIIEESLNNNDDIPQIKYNFTSIDKVANMDAGTTVDVIGLCKLASELKTFTAKSSNRELKKKEVLLVDQSNTAISLTLWGNDAESFNETSNPVVLIKGAKICEFRGSKTLSVPMGSQIKLSPNIPETQKLRNWYDSEGAQVEVNNVSVSRSGLDTLPWMMFKEIQEGNLAMSEKGVYFRTFGTILLVRLDRAVYKACPTPDCMKKVIDLENGLYRCEKCNRQFSNFRYRLLVSMNISDSSSSQWVTMFSSEAEKILGKTAQEIGETLENDPDSVAKIFEDVQFKQFVFKCRAKMETFNDEQRIKTIVVKVEPVNFEEYHKYLVQKIEFNVSSSQMDLKNETPSKPKGNPKNKVKTNQMNCDSPFKLLPNISTPPSRFTKILNPFEPHLIDRLHLPTFSPSVFAQVSTPKTTEKFKWTIDDISSLKPADIDEATISQHVSEHDPTMESLVQEKINKFFNEKSIAPSPFTEQINQKRLITSPTSTPKPQQADSSAQTMLTLPPILPKHVEDALAPYFNYNCDQQNSGADQDSSLYRQLFDFDDHEHSSPVSSPAISTGLSPLQFSSEFNSPKRKLESSLEMPELRDCTLSPIGRSPTGRVALARSACRLSFSNSKYMSIDASMVVPDVNKSLSCTNLESNNSFQPVEAPPSEASVNWDMEYKQVSILSRSPISSPEMIDSSNSNTPHSKIFTSQRKRLSDSFKDEQFEKDVEMEDQEQEVFPKRSKNRLGKNDLTDAGYHTGGATICGSVNNGNTRRKKRESYLMYDRNLEHEGESLNGDLRTKPSAFCPSRAPETITSVVLEAGVASIKGHELGPHPESNQLEKMASFRDLQMDWSTLCQDCTDCWTNEEPNGLSRDDGKRPDGMTLVPWIRGQPLVWDVTVVDTLADSYVLKSSEVSGFAAEMACKRKHSKYSSIISSNYVFKGLAFETLGPWCKEAIDFIRGVKMSAHQARGIQDYFEDDYTRNMLDGRLYVSADARREFNYLEFAVGMSTIRAIQSSNLQFANSPEKEAEGIRRREISGVGVVCAKENLFGAVQQSETAVSYGGTKQDGIMTMFVCFCFWVLRTADRTPPPALVSVYAIP</sequence>
<evidence type="ECO:0000256" key="14">
    <source>
        <dbReference type="ARBA" id="ARBA00062035"/>
    </source>
</evidence>
<dbReference type="GO" id="GO:0005634">
    <property type="term" value="C:nucleus"/>
    <property type="evidence" value="ECO:0007669"/>
    <property type="project" value="UniProtKB-SubCell"/>
</dbReference>
<dbReference type="PANTHER" id="PTHR14728">
    <property type="entry name" value="PROTEIN AURORA BOREALIS"/>
    <property type="match status" value="1"/>
</dbReference>
<dbReference type="Gene3D" id="2.20.25.10">
    <property type="match status" value="1"/>
</dbReference>
<keyword evidence="5 15" id="KW-0235">DNA replication</keyword>
<feature type="domain" description="Replication factor-A protein 1 N-terminal" evidence="18">
    <location>
        <begin position="6"/>
        <end position="93"/>
    </location>
</feature>
<keyword evidence="4" id="KW-0132">Cell division</keyword>
<feature type="compositionally biased region" description="Polar residues" evidence="16">
    <location>
        <begin position="913"/>
        <end position="934"/>
    </location>
</feature>
<evidence type="ECO:0000256" key="1">
    <source>
        <dbReference type="ARBA" id="ARBA00004123"/>
    </source>
</evidence>
<evidence type="ECO:0000259" key="19">
    <source>
        <dbReference type="Pfam" id="PF08646"/>
    </source>
</evidence>
<keyword evidence="12" id="KW-0131">Cell cycle</keyword>
<keyword evidence="8" id="KW-0498">Mitosis</keyword>
<evidence type="ECO:0000256" key="15">
    <source>
        <dbReference type="RuleBase" id="RU364130"/>
    </source>
</evidence>
<dbReference type="InterPro" id="IPR012340">
    <property type="entry name" value="NA-bd_OB-fold"/>
</dbReference>
<dbReference type="GO" id="GO:0006310">
    <property type="term" value="P:DNA recombination"/>
    <property type="evidence" value="ECO:0007669"/>
    <property type="project" value="InterPro"/>
</dbReference>
<protein>
    <recommendedName>
        <fullName evidence="15">Replication protein A subunit</fullName>
    </recommendedName>
</protein>
<comment type="similarity">
    <text evidence="3">Belongs to the BORA family.</text>
</comment>
<dbReference type="InterPro" id="IPR031657">
    <property type="entry name" value="REPA_OB_2"/>
</dbReference>
<dbReference type="GO" id="GO:0007088">
    <property type="term" value="P:regulation of mitotic nuclear division"/>
    <property type="evidence" value="ECO:0007669"/>
    <property type="project" value="TreeGrafter"/>
</dbReference>
<dbReference type="Pfam" id="PF01336">
    <property type="entry name" value="tRNA_anti-codon"/>
    <property type="match status" value="1"/>
</dbReference>
<evidence type="ECO:0000256" key="6">
    <source>
        <dbReference type="ARBA" id="ARBA00022723"/>
    </source>
</evidence>
<feature type="domain" description="Replication factor A C-terminal" evidence="19">
    <location>
        <begin position="420"/>
        <end position="565"/>
    </location>
</feature>
<dbReference type="PRINTS" id="PR02038">
    <property type="entry name" value="AURORABORA"/>
</dbReference>
<evidence type="ECO:0000256" key="2">
    <source>
        <dbReference type="ARBA" id="ARBA00005690"/>
    </source>
</evidence>
<dbReference type="InterPro" id="IPR047192">
    <property type="entry name" value="Euk_RPA1_DBD_C"/>
</dbReference>
<evidence type="ECO:0000259" key="18">
    <source>
        <dbReference type="Pfam" id="PF04057"/>
    </source>
</evidence>
<dbReference type="GO" id="GO:0006260">
    <property type="term" value="P:DNA replication"/>
    <property type="evidence" value="ECO:0007669"/>
    <property type="project" value="UniProtKB-KW"/>
</dbReference>
<evidence type="ECO:0000256" key="4">
    <source>
        <dbReference type="ARBA" id="ARBA00022618"/>
    </source>
</evidence>
<dbReference type="Gene3D" id="2.40.50.140">
    <property type="entry name" value="Nucleic acid-binding proteins"/>
    <property type="match status" value="4"/>
</dbReference>
<dbReference type="FunFam" id="2.40.50.140:FF:000064">
    <property type="entry name" value="Replication protein A subunit"/>
    <property type="match status" value="1"/>
</dbReference>
<dbReference type="Pfam" id="PF15280">
    <property type="entry name" value="BORA_N"/>
    <property type="match status" value="1"/>
</dbReference>
<reference evidence="21" key="1">
    <citation type="journal article" date="2020" name="J Insects Food Feed">
        <title>The yellow mealworm (Tenebrio molitor) genome: a resource for the emerging insects as food and feed industry.</title>
        <authorList>
            <person name="Eriksson T."/>
            <person name="Andere A."/>
            <person name="Kelstrup H."/>
            <person name="Emery V."/>
            <person name="Picard C."/>
        </authorList>
    </citation>
    <scope>NUCLEOTIDE SEQUENCE</scope>
    <source>
        <strain evidence="21">Stoneville</strain>
        <tissue evidence="21">Whole head</tissue>
    </source>
</reference>
<dbReference type="Pfam" id="PF08646">
    <property type="entry name" value="Rep_fac-A_C"/>
    <property type="match status" value="1"/>
</dbReference>
<dbReference type="NCBIfam" id="TIGR00617">
    <property type="entry name" value="rpa1"/>
    <property type="match status" value="1"/>
</dbReference>
<dbReference type="GO" id="GO:0051301">
    <property type="term" value="P:cell division"/>
    <property type="evidence" value="ECO:0007669"/>
    <property type="project" value="UniProtKB-KW"/>
</dbReference>
<evidence type="ECO:0000256" key="9">
    <source>
        <dbReference type="ARBA" id="ARBA00022833"/>
    </source>
</evidence>
<evidence type="ECO:0000256" key="13">
    <source>
        <dbReference type="ARBA" id="ARBA00058595"/>
    </source>
</evidence>
<dbReference type="Pfam" id="PF04057">
    <property type="entry name" value="Rep-A_N"/>
    <property type="match status" value="1"/>
</dbReference>
<comment type="similarity">
    <text evidence="2 15">Belongs to the replication factor A protein 1 family.</text>
</comment>
<evidence type="ECO:0000256" key="11">
    <source>
        <dbReference type="ARBA" id="ARBA00023242"/>
    </source>
</evidence>
<accession>A0A8J6GYV1</accession>
<organism evidence="21 22">
    <name type="scientific">Tenebrio molitor</name>
    <name type="common">Yellow mealworm beetle</name>
    <dbReference type="NCBI Taxonomy" id="7067"/>
    <lineage>
        <taxon>Eukaryota</taxon>
        <taxon>Metazoa</taxon>
        <taxon>Ecdysozoa</taxon>
        <taxon>Arthropoda</taxon>
        <taxon>Hexapoda</taxon>
        <taxon>Insecta</taxon>
        <taxon>Pterygota</taxon>
        <taxon>Neoptera</taxon>
        <taxon>Endopterygota</taxon>
        <taxon>Coleoptera</taxon>
        <taxon>Polyphaga</taxon>
        <taxon>Cucujiformia</taxon>
        <taxon>Tenebrionidae</taxon>
        <taxon>Tenebrio</taxon>
    </lineage>
</organism>
<gene>
    <name evidence="21" type="ORF">GEV33_014147</name>
</gene>
<dbReference type="InterPro" id="IPR013955">
    <property type="entry name" value="Rep_factor-A_C"/>
</dbReference>
<proteinExistence type="inferred from homology"/>
<comment type="caution">
    <text evidence="21">The sequence shown here is derived from an EMBL/GenBank/DDBJ whole genome shotgun (WGS) entry which is preliminary data.</text>
</comment>
<keyword evidence="6 15" id="KW-0479">Metal-binding</keyword>
<evidence type="ECO:0000256" key="16">
    <source>
        <dbReference type="SAM" id="MobiDB-lite"/>
    </source>
</evidence>
<evidence type="ECO:0000256" key="10">
    <source>
        <dbReference type="ARBA" id="ARBA00023125"/>
    </source>
</evidence>
<keyword evidence="7 15" id="KW-0863">Zinc-finger</keyword>
<evidence type="ECO:0000256" key="7">
    <source>
        <dbReference type="ARBA" id="ARBA00022771"/>
    </source>
</evidence>
<dbReference type="GO" id="GO:0008270">
    <property type="term" value="F:zinc ion binding"/>
    <property type="evidence" value="ECO:0007669"/>
    <property type="project" value="UniProtKB-KW"/>
</dbReference>
<dbReference type="PANTHER" id="PTHR14728:SF2">
    <property type="entry name" value="PROTEIN AURORA BOREALIS"/>
    <property type="match status" value="1"/>
</dbReference>
<dbReference type="InterPro" id="IPR007199">
    <property type="entry name" value="Rep_factor-A_N"/>
</dbReference>
<dbReference type="FunFam" id="2.40.50.140:FF:000090">
    <property type="entry name" value="Replication protein A subunit"/>
    <property type="match status" value="1"/>
</dbReference>
<dbReference type="EMBL" id="JABDTM020028625">
    <property type="protein sequence ID" value="KAH0808645.1"/>
    <property type="molecule type" value="Genomic_DNA"/>
</dbReference>
<keyword evidence="22" id="KW-1185">Reference proteome</keyword>
<evidence type="ECO:0000313" key="21">
    <source>
        <dbReference type="EMBL" id="KAH0808645.1"/>
    </source>
</evidence>
<keyword evidence="11 15" id="KW-0539">Nucleus</keyword>
<feature type="domain" description="Replication protein A OB" evidence="20">
    <location>
        <begin position="266"/>
        <end position="362"/>
    </location>
</feature>
<feature type="region of interest" description="Disordered" evidence="16">
    <location>
        <begin position="577"/>
        <end position="599"/>
    </location>
</feature>
<dbReference type="CDD" id="cd04476">
    <property type="entry name" value="RPA1_DBD_C"/>
    <property type="match status" value="1"/>
</dbReference>
<reference evidence="21" key="2">
    <citation type="submission" date="2021-08" db="EMBL/GenBank/DDBJ databases">
        <authorList>
            <person name="Eriksson T."/>
        </authorList>
    </citation>
    <scope>NUCLEOTIDE SEQUENCE</scope>
    <source>
        <strain evidence="21">Stoneville</strain>
        <tissue evidence="21">Whole head</tissue>
    </source>
</reference>